<organism evidence="1 2">
    <name type="scientific">Cyclotella atomus</name>
    <dbReference type="NCBI Taxonomy" id="382360"/>
    <lineage>
        <taxon>Eukaryota</taxon>
        <taxon>Sar</taxon>
        <taxon>Stramenopiles</taxon>
        <taxon>Ochrophyta</taxon>
        <taxon>Bacillariophyta</taxon>
        <taxon>Coscinodiscophyceae</taxon>
        <taxon>Thalassiosirophycidae</taxon>
        <taxon>Stephanodiscales</taxon>
        <taxon>Stephanodiscaceae</taxon>
        <taxon>Cyclotella</taxon>
    </lineage>
</organism>
<dbReference type="Proteomes" id="UP001530400">
    <property type="component" value="Unassembled WGS sequence"/>
</dbReference>
<comment type="caution">
    <text evidence="1">The sequence shown here is derived from an EMBL/GenBank/DDBJ whole genome shotgun (WGS) entry which is preliminary data.</text>
</comment>
<accession>A0ABD3PP49</accession>
<evidence type="ECO:0000313" key="1">
    <source>
        <dbReference type="EMBL" id="KAL3789953.1"/>
    </source>
</evidence>
<dbReference type="AlphaFoldDB" id="A0ABD3PP49"/>
<evidence type="ECO:0008006" key="3">
    <source>
        <dbReference type="Google" id="ProtNLM"/>
    </source>
</evidence>
<proteinExistence type="predicted"/>
<reference evidence="1 2" key="1">
    <citation type="submission" date="2024-10" db="EMBL/GenBank/DDBJ databases">
        <title>Updated reference genomes for cyclostephanoid diatoms.</title>
        <authorList>
            <person name="Roberts W.R."/>
            <person name="Alverson A.J."/>
        </authorList>
    </citation>
    <scope>NUCLEOTIDE SEQUENCE [LARGE SCALE GENOMIC DNA]</scope>
    <source>
        <strain evidence="1 2">AJA010-31</strain>
    </source>
</reference>
<dbReference type="EMBL" id="JALLPJ020000512">
    <property type="protein sequence ID" value="KAL3789953.1"/>
    <property type="molecule type" value="Genomic_DNA"/>
</dbReference>
<gene>
    <name evidence="1" type="ORF">ACHAWO_002007</name>
</gene>
<evidence type="ECO:0000313" key="2">
    <source>
        <dbReference type="Proteomes" id="UP001530400"/>
    </source>
</evidence>
<protein>
    <recommendedName>
        <fullName evidence="3">LAGLIDADG homing endonuclease</fullName>
    </recommendedName>
</protein>
<sequence length="74" mass="8627">MAQDGYEYFSMKCNRNGENVRPHLQNWSSNSIDNLTVKLWYAFFSSPSNCDRICLRRSKICPTARSIHLCLPIK</sequence>
<keyword evidence="2" id="KW-1185">Reference proteome</keyword>
<name>A0ABD3PP49_9STRA</name>